<gene>
    <name evidence="8" type="primary">vpr</name>
    <name evidence="8" type="ORF">DWG14_03583</name>
</gene>
<keyword evidence="6" id="KW-0732">Signal</keyword>
<evidence type="ECO:0000256" key="5">
    <source>
        <dbReference type="PROSITE-ProRule" id="PRU01240"/>
    </source>
</evidence>
<dbReference type="InterPro" id="IPR000209">
    <property type="entry name" value="Peptidase_S8/S53_dom"/>
</dbReference>
<dbReference type="GO" id="GO:0006508">
    <property type="term" value="P:proteolysis"/>
    <property type="evidence" value="ECO:0007669"/>
    <property type="project" value="UniProtKB-KW"/>
</dbReference>
<evidence type="ECO:0000256" key="3">
    <source>
        <dbReference type="ARBA" id="ARBA00022801"/>
    </source>
</evidence>
<dbReference type="RefSeq" id="WP_120051317.1">
    <property type="nucleotide sequence ID" value="NZ_CP032427.1"/>
</dbReference>
<dbReference type="InterPro" id="IPR050131">
    <property type="entry name" value="Peptidase_S8_subtilisin-like"/>
</dbReference>
<dbReference type="Gene3D" id="3.40.50.200">
    <property type="entry name" value="Peptidase S8/S53 domain"/>
    <property type="match status" value="1"/>
</dbReference>
<dbReference type="Gene3D" id="3.30.70.80">
    <property type="entry name" value="Peptidase S8 propeptide/proteinase inhibitor I9"/>
    <property type="match status" value="1"/>
</dbReference>
<dbReference type="GeneID" id="91282505"/>
<dbReference type="PRINTS" id="PR00723">
    <property type="entry name" value="SUBTILISIN"/>
</dbReference>
<dbReference type="AlphaFoldDB" id="A0AAI8L0Q3"/>
<dbReference type="Proteomes" id="UP000265765">
    <property type="component" value="Chromosome"/>
</dbReference>
<dbReference type="InterPro" id="IPR023828">
    <property type="entry name" value="Peptidase_S8_Ser-AS"/>
</dbReference>
<evidence type="ECO:0000313" key="8">
    <source>
        <dbReference type="EMBL" id="AYC39346.1"/>
    </source>
</evidence>
<accession>A0AAI8L0Q3</accession>
<evidence type="ECO:0000256" key="4">
    <source>
        <dbReference type="ARBA" id="ARBA00022825"/>
    </source>
</evidence>
<feature type="domain" description="Peptidase S8/S53" evidence="7">
    <location>
        <begin position="236"/>
        <end position="482"/>
    </location>
</feature>
<proteinExistence type="inferred from homology"/>
<dbReference type="InterPro" id="IPR037045">
    <property type="entry name" value="S8pro/Inhibitor_I9_sf"/>
</dbReference>
<evidence type="ECO:0000256" key="2">
    <source>
        <dbReference type="ARBA" id="ARBA00022670"/>
    </source>
</evidence>
<comment type="caution">
    <text evidence="5">Lacks conserved residue(s) required for the propagation of feature annotation.</text>
</comment>
<dbReference type="KEGG" id="sge:DWG14_03583"/>
<keyword evidence="4" id="KW-0720">Serine protease</keyword>
<name>A0AAI8L0Q3_9ACTN</name>
<dbReference type="Pfam" id="PF00082">
    <property type="entry name" value="Peptidase_S8"/>
    <property type="match status" value="1"/>
</dbReference>
<evidence type="ECO:0000259" key="7">
    <source>
        <dbReference type="Pfam" id="PF00082"/>
    </source>
</evidence>
<protein>
    <submittedName>
        <fullName evidence="8">Minor extracellular protease vpr</fullName>
        <ecNumber evidence="8">3.4.21.-</ecNumber>
    </submittedName>
</protein>
<dbReference type="SUPFAM" id="SSF52743">
    <property type="entry name" value="Subtilisin-like"/>
    <property type="match status" value="1"/>
</dbReference>
<feature type="chain" id="PRO_5042592218" evidence="6">
    <location>
        <begin position="29"/>
        <end position="1097"/>
    </location>
</feature>
<dbReference type="PROSITE" id="PS51892">
    <property type="entry name" value="SUBTILASE"/>
    <property type="match status" value="1"/>
</dbReference>
<dbReference type="PANTHER" id="PTHR43806:SF11">
    <property type="entry name" value="CEREVISIN-RELATED"/>
    <property type="match status" value="1"/>
</dbReference>
<evidence type="ECO:0000256" key="6">
    <source>
        <dbReference type="SAM" id="SignalP"/>
    </source>
</evidence>
<keyword evidence="3 8" id="KW-0378">Hydrolase</keyword>
<comment type="similarity">
    <text evidence="1 5">Belongs to the peptidase S8 family.</text>
</comment>
<evidence type="ECO:0000256" key="1">
    <source>
        <dbReference type="ARBA" id="ARBA00011073"/>
    </source>
</evidence>
<sequence>MNNNRRRAALAGTILLSAFSLGAAPAQAVGDSASGSPQRVIVVMRDQLADLPIRTQAARRGQAAADDQAPVVAQLKKSGATRIHGMSLINAVSATLDPAAAARIRADRRVAAVVPDLPLPRPGADSATANSATAASATADSASGATAGSALGAGCPKDPAKPLLEPEALRLTHTDAAQRTATGKGVKVAFFAEGMDAANPEFVRPDGSHVVTDSEDFSGDGVNAATVGGGEAFGDASAIAAQGSRTYDLSAQLPYAKLPKGCTFRIRGFAPGAQLMDLRVFGTSTFTSGFIRAIQYAVEHHADVLSQSFGSNFYPDAATDPVRLADDAAVAAGVTVVASSGDSGTSGTVGSPASDPNVIGVGATTSFRLTAQAFGYTRWTNDNITGLSSGGTTEDNKLVDLVAPGMVGMAACTVDPRWSDCALPTQVFGGTSQSAPFVAGAAADVIQAYKDTHGGARPSPELVKRILTGTATDLHVRADEQGAGLLDTDAAVRAARAVNTLGGAPDSTELVPSAGQLNVVGQPGGERRTSVTLTNTADRPQRVTMTSRTVGAQTFSTQHKVTVGSPLAGDDREGRLAVRPFTVKVPRGTPVLDAEMVWPGTADSGKLALVLVDPAGRLTQVSYDYDGYGLHSNYQHVDVHDPRPGTWTVKVVWSNGRMHLQEKPLTPGSYRGPLTVRLTGHRYTSAGVPEQTRTVPAGGVARFPVRVPMPRTAGDAPFSLQFASDTGARLSLPVARRALVPVDPARGHSTSFTATITGGVGRDIGQTNGYYLDVPPGRRDLTIDLTAEDPATMLEYYLVSPDGQILAQDTDKTAGEHGVPTRYANLTADRPAAGRWKLLVGLPSAISGKAFSQKVTGKVRLDAVTATAPGLPDSPSRVLKRGSTLTVPVRIPNSGPAERHYFLDPRLDTTGEIALVEKGSDTSGTAKINDQGLDWFVPSHTTKLVATATADRPVDLNMYPVTASPMAFGEAGTGDTTVATASADQLASGQWSTEVTDPGPFRDKPAGKGTAKITLTATTQSFDPAAKASTGAYWDLNADWNPVVAAAGRTATMQLTLTPTAPVGTVVHGTVYIDTDTALSGVMGSELIGIPYSYTVG</sequence>
<reference evidence="8 9" key="1">
    <citation type="submission" date="2018-09" db="EMBL/GenBank/DDBJ databases">
        <title>Production of Trimethoprim by Streptomyces sp. 3E-1.</title>
        <authorList>
            <person name="Kang H.J."/>
            <person name="Kim S.B."/>
        </authorList>
    </citation>
    <scope>NUCLEOTIDE SEQUENCE [LARGE SCALE GENOMIC DNA]</scope>
    <source>
        <strain evidence="8 9">3E-1</strain>
    </source>
</reference>
<evidence type="ECO:0000313" key="9">
    <source>
        <dbReference type="Proteomes" id="UP000265765"/>
    </source>
</evidence>
<dbReference type="InterPro" id="IPR036852">
    <property type="entry name" value="Peptidase_S8/S53_dom_sf"/>
</dbReference>
<dbReference type="PROSITE" id="PS00138">
    <property type="entry name" value="SUBTILASE_SER"/>
    <property type="match status" value="1"/>
</dbReference>
<dbReference type="EC" id="3.4.21.-" evidence="8"/>
<dbReference type="InterPro" id="IPR015500">
    <property type="entry name" value="Peptidase_S8_subtilisin-rel"/>
</dbReference>
<dbReference type="GO" id="GO:0004252">
    <property type="term" value="F:serine-type endopeptidase activity"/>
    <property type="evidence" value="ECO:0007669"/>
    <property type="project" value="InterPro"/>
</dbReference>
<feature type="signal peptide" evidence="6">
    <location>
        <begin position="1"/>
        <end position="28"/>
    </location>
</feature>
<dbReference type="EMBL" id="CP032427">
    <property type="protein sequence ID" value="AYC39346.1"/>
    <property type="molecule type" value="Genomic_DNA"/>
</dbReference>
<keyword evidence="2 8" id="KW-0645">Protease</keyword>
<organism evidence="8 9">
    <name type="scientific">Streptomyces griseorubiginosus</name>
    <dbReference type="NCBI Taxonomy" id="67304"/>
    <lineage>
        <taxon>Bacteria</taxon>
        <taxon>Bacillati</taxon>
        <taxon>Actinomycetota</taxon>
        <taxon>Actinomycetes</taxon>
        <taxon>Kitasatosporales</taxon>
        <taxon>Streptomycetaceae</taxon>
        <taxon>Streptomyces</taxon>
    </lineage>
</organism>
<dbReference type="PANTHER" id="PTHR43806">
    <property type="entry name" value="PEPTIDASE S8"/>
    <property type="match status" value="1"/>
</dbReference>